<sequence>MRRRLRLILAVVLVVIGLTTLTRTLCIGFAPLPDHAARQLGYLDAALATGRDADMQGLFPEGEYFTRVLTGLAEAQVAARLSPGSEADSHLARAKARLAAIESPESTSIFGSGMAPDHGVFAAGWSLALAVAIARVSGAEADRAAASERAQVLHTALPRTGSPFLASYPGQFWPCDSVVAVGALADAASLLGLPWRADLAAWRSRALAAVDAGTGLLPHQVDQHGAALTGPRGSSQAIIQTFWPALDRLLGVEDDQWQRFTDRFVTEKIGLAGVLEYPTGVDGRGDVDSGPLILGVSLSASAVGLAAARANGDRALAGRLTRQVDLLGVPMGLRTTRYLFGVLPVGDAFIAWARTVPESDRPLTGGSGRSAWFLVWAAPSGAVAALGLALWPRSRRRDTAGTLSLLP</sequence>
<gene>
    <name evidence="2" type="ORF">hbim_06264</name>
</gene>
<dbReference type="EMBL" id="AP027452">
    <property type="protein sequence ID" value="BDY32301.1"/>
    <property type="molecule type" value="Genomic_DNA"/>
</dbReference>
<name>A0AAI8U1K5_MYCME</name>
<keyword evidence="1" id="KW-1133">Transmembrane helix</keyword>
<feature type="transmembrane region" description="Helical" evidence="1">
    <location>
        <begin position="371"/>
        <end position="391"/>
    </location>
</feature>
<organism evidence="2 3">
    <name type="scientific">Mycolicibacterium mageritense</name>
    <name type="common">Mycobacterium mageritense</name>
    <dbReference type="NCBI Taxonomy" id="53462"/>
    <lineage>
        <taxon>Bacteria</taxon>
        <taxon>Bacillati</taxon>
        <taxon>Actinomycetota</taxon>
        <taxon>Actinomycetes</taxon>
        <taxon>Mycobacteriales</taxon>
        <taxon>Mycobacteriaceae</taxon>
        <taxon>Mycolicibacterium</taxon>
    </lineage>
</organism>
<evidence type="ECO:0000256" key="1">
    <source>
        <dbReference type="SAM" id="Phobius"/>
    </source>
</evidence>
<proteinExistence type="predicted"/>
<dbReference type="RefSeq" id="WP_276822593.1">
    <property type="nucleotide sequence ID" value="NZ_AP027452.1"/>
</dbReference>
<keyword evidence="1" id="KW-0472">Membrane</keyword>
<protein>
    <submittedName>
        <fullName evidence="2">Uncharacterized protein</fullName>
    </submittedName>
</protein>
<evidence type="ECO:0000313" key="2">
    <source>
        <dbReference type="EMBL" id="BDY32301.1"/>
    </source>
</evidence>
<dbReference type="Proteomes" id="UP001241092">
    <property type="component" value="Chromosome"/>
</dbReference>
<evidence type="ECO:0000313" key="3">
    <source>
        <dbReference type="Proteomes" id="UP001241092"/>
    </source>
</evidence>
<dbReference type="AlphaFoldDB" id="A0AAI8U1K5"/>
<accession>A0AAI8U1K5</accession>
<keyword evidence="1" id="KW-0812">Transmembrane</keyword>
<reference evidence="2" key="1">
    <citation type="submission" date="2023-03" db="EMBL/GenBank/DDBJ databases">
        <title>Draft genome sequence of a Mycolicibacterium mageritense strain H4_3_1 isolated from a hybrid biological-inorganic system reactor.</title>
        <authorList>
            <person name="Feng X."/>
            <person name="Kazama D."/>
            <person name="Sato K."/>
            <person name="Kobayashi H."/>
        </authorList>
    </citation>
    <scope>NUCLEOTIDE SEQUENCE</scope>
    <source>
        <strain evidence="2">H4_3_1</strain>
    </source>
</reference>